<reference evidence="2" key="1">
    <citation type="journal article" date="2023" name="Commun. Biol.">
        <title>Genome analysis of Parmales, the sister group of diatoms, reveals the evolutionary specialization of diatoms from phago-mixotrophs to photoautotrophs.</title>
        <authorList>
            <person name="Ban H."/>
            <person name="Sato S."/>
            <person name="Yoshikawa S."/>
            <person name="Yamada K."/>
            <person name="Nakamura Y."/>
            <person name="Ichinomiya M."/>
            <person name="Sato N."/>
            <person name="Blanc-Mathieu R."/>
            <person name="Endo H."/>
            <person name="Kuwata A."/>
            <person name="Ogata H."/>
        </authorList>
    </citation>
    <scope>NUCLEOTIDE SEQUENCE [LARGE SCALE GENOMIC DNA]</scope>
</reference>
<evidence type="ECO:0000313" key="2">
    <source>
        <dbReference type="Proteomes" id="UP001162640"/>
    </source>
</evidence>
<evidence type="ECO:0000313" key="1">
    <source>
        <dbReference type="EMBL" id="GMH74814.1"/>
    </source>
</evidence>
<comment type="caution">
    <text evidence="1">The sequence shown here is derived from an EMBL/GenBank/DDBJ whole genome shotgun (WGS) entry which is preliminary data.</text>
</comment>
<proteinExistence type="predicted"/>
<sequence length="314" mass="37299">MKSYRKACQPIDPELQLGTCYSDLSWINKHYEKILEELIVRFPNLRTRRTKLSHFAEVSKNLQFFDAWKYFSDYHKKMWEEIKSEPLQKRTKKQVEKKIEYCDFESMVKKSQRLANTVLTNDPNAVKSDFKIYLMVQEAFFLSIYFDFPIRRDLGSCLLLRDDYQDNFKEDPNFECSYINMGLDKKNYVIKNGKKYLLCLNDFKNVKKHGGKVLVLGGRLARYLDWMISSNLNKTDSLLLNMKGKAMNRECFGKLFQKTNQKHTGIKSRNNDWRSSYVCHHVKKDPSLGNREKVANVMCNNVMTQLYHYEKDDE</sequence>
<gene>
    <name evidence="1" type="ORF">TL16_g06564</name>
</gene>
<dbReference type="AlphaFoldDB" id="A0A9W7AUV8"/>
<dbReference type="EMBL" id="BLQM01000199">
    <property type="protein sequence ID" value="GMH74814.1"/>
    <property type="molecule type" value="Genomic_DNA"/>
</dbReference>
<name>A0A9W7AUV8_9STRA</name>
<protein>
    <submittedName>
        <fullName evidence="1">Uncharacterized protein</fullName>
    </submittedName>
</protein>
<dbReference type="Proteomes" id="UP001162640">
    <property type="component" value="Unassembled WGS sequence"/>
</dbReference>
<organism evidence="1 2">
    <name type="scientific">Triparma laevis f. inornata</name>
    <dbReference type="NCBI Taxonomy" id="1714386"/>
    <lineage>
        <taxon>Eukaryota</taxon>
        <taxon>Sar</taxon>
        <taxon>Stramenopiles</taxon>
        <taxon>Ochrophyta</taxon>
        <taxon>Bolidophyceae</taxon>
        <taxon>Parmales</taxon>
        <taxon>Triparmaceae</taxon>
        <taxon>Triparma</taxon>
    </lineage>
</organism>
<accession>A0A9W7AUV8</accession>